<evidence type="ECO:0000313" key="2">
    <source>
        <dbReference type="Proteomes" id="UP001620626"/>
    </source>
</evidence>
<name>A0ABD2ME33_9BILA</name>
<organism evidence="1 2">
    <name type="scientific">Heterodera trifolii</name>
    <dbReference type="NCBI Taxonomy" id="157864"/>
    <lineage>
        <taxon>Eukaryota</taxon>
        <taxon>Metazoa</taxon>
        <taxon>Ecdysozoa</taxon>
        <taxon>Nematoda</taxon>
        <taxon>Chromadorea</taxon>
        <taxon>Rhabditida</taxon>
        <taxon>Tylenchina</taxon>
        <taxon>Tylenchomorpha</taxon>
        <taxon>Tylenchoidea</taxon>
        <taxon>Heteroderidae</taxon>
        <taxon>Heteroderinae</taxon>
        <taxon>Heterodera</taxon>
    </lineage>
</organism>
<dbReference type="Proteomes" id="UP001620626">
    <property type="component" value="Unassembled WGS sequence"/>
</dbReference>
<protein>
    <submittedName>
        <fullName evidence="1">Uncharacterized protein</fullName>
    </submittedName>
</protein>
<keyword evidence="2" id="KW-1185">Reference proteome</keyword>
<dbReference type="EMBL" id="JBICBT010000024">
    <property type="protein sequence ID" value="KAL3125711.1"/>
    <property type="molecule type" value="Genomic_DNA"/>
</dbReference>
<gene>
    <name evidence="1" type="ORF">niasHT_009798</name>
</gene>
<reference evidence="1 2" key="1">
    <citation type="submission" date="2024-10" db="EMBL/GenBank/DDBJ databases">
        <authorList>
            <person name="Kim D."/>
        </authorList>
    </citation>
    <scope>NUCLEOTIDE SEQUENCE [LARGE SCALE GENOMIC DNA]</scope>
    <source>
        <strain evidence="1">BH-2024</strain>
    </source>
</reference>
<proteinExistence type="predicted"/>
<accession>A0ABD2ME33</accession>
<dbReference type="AlphaFoldDB" id="A0ABD2ME33"/>
<evidence type="ECO:0000313" key="1">
    <source>
        <dbReference type="EMBL" id="KAL3125711.1"/>
    </source>
</evidence>
<comment type="caution">
    <text evidence="1">The sequence shown here is derived from an EMBL/GenBank/DDBJ whole genome shotgun (WGS) entry which is preliminary data.</text>
</comment>
<sequence>MALSRAPSPSPHSLPIGPPITRSYSRPTFSTFMCSGGHWPSSSPCWPYAFSYYYPLSSSYFFYYTPWRFNNSAYRYYRVLADNAWDQRFHYYTPPQRQPYERASTYHEHSYKPLYQNYLSDKIYRY</sequence>